<sequence>MPIAALALALVSPQQPPPPAEPVAGARVVVEGGKVVAAQSAGFADPAAARRATVDDPVRVASISKLVVAIGVMRLVEAGTLDLDSDVSARLGWRLRHPRFPDVPITLRLLLSHRSGLADGIDYVLPLDADLQAALSDPKAWGAEAPGGYFRYANIAWPVIASVMERATGERFDRLMDRLVLAPLDIAGCFQWEACDAATAARAVVLVEPDGTPIRDDNRGTKPVCSVTPARSGGCSLASWEAGRNGAIFSPQGGLRISAQGLAKIGRLIAGSGSVDGVRLLTPASVRAMTTPAWTYDGRNGAIEGGIYCRYGLGVMFTGSGIAGCPDDLFGDGRPRVGHAGEAYRLRSGLWVEPGGRVTAYWSTGIPQDAPLGSSGYSAIEERLARGR</sequence>
<dbReference type="Proteomes" id="UP000218366">
    <property type="component" value="Unassembled WGS sequence"/>
</dbReference>
<keyword evidence="2" id="KW-0378">Hydrolase</keyword>
<dbReference type="InterPro" id="IPR012338">
    <property type="entry name" value="Beta-lactam/transpept-like"/>
</dbReference>
<dbReference type="GO" id="GO:0016787">
    <property type="term" value="F:hydrolase activity"/>
    <property type="evidence" value="ECO:0007669"/>
    <property type="project" value="UniProtKB-KW"/>
</dbReference>
<evidence type="ECO:0000259" key="1">
    <source>
        <dbReference type="Pfam" id="PF00144"/>
    </source>
</evidence>
<evidence type="ECO:0000313" key="3">
    <source>
        <dbReference type="Proteomes" id="UP000218366"/>
    </source>
</evidence>
<accession>A0A2A4B4W1</accession>
<name>A0A2A4B4W1_9SPHN</name>
<dbReference type="AlphaFoldDB" id="A0A2A4B4W1"/>
<dbReference type="Pfam" id="PF00144">
    <property type="entry name" value="Beta-lactamase"/>
    <property type="match status" value="1"/>
</dbReference>
<gene>
    <name evidence="2" type="ORF">COC42_12565</name>
</gene>
<dbReference type="InterPro" id="IPR001466">
    <property type="entry name" value="Beta-lactam-related"/>
</dbReference>
<dbReference type="PANTHER" id="PTHR43283:SF3">
    <property type="entry name" value="BETA-LACTAMASE FAMILY PROTEIN (AFU_ORTHOLOGUE AFUA_5G07500)"/>
    <property type="match status" value="1"/>
</dbReference>
<dbReference type="RefSeq" id="WP_096344187.1">
    <property type="nucleotide sequence ID" value="NZ_NWMW01000002.1"/>
</dbReference>
<evidence type="ECO:0000313" key="2">
    <source>
        <dbReference type="EMBL" id="PCD02809.1"/>
    </source>
</evidence>
<dbReference type="InterPro" id="IPR050789">
    <property type="entry name" value="Diverse_Enzym_Activities"/>
</dbReference>
<organism evidence="2 3">
    <name type="scientific">Sphingomonas spermidinifaciens</name>
    <dbReference type="NCBI Taxonomy" id="1141889"/>
    <lineage>
        <taxon>Bacteria</taxon>
        <taxon>Pseudomonadati</taxon>
        <taxon>Pseudomonadota</taxon>
        <taxon>Alphaproteobacteria</taxon>
        <taxon>Sphingomonadales</taxon>
        <taxon>Sphingomonadaceae</taxon>
        <taxon>Sphingomonas</taxon>
    </lineage>
</organism>
<dbReference type="Gene3D" id="3.40.710.10">
    <property type="entry name" value="DD-peptidase/beta-lactamase superfamily"/>
    <property type="match status" value="1"/>
</dbReference>
<dbReference type="EMBL" id="NWMW01000002">
    <property type="protein sequence ID" value="PCD02809.1"/>
    <property type="molecule type" value="Genomic_DNA"/>
</dbReference>
<feature type="domain" description="Beta-lactamase-related" evidence="1">
    <location>
        <begin position="26"/>
        <end position="360"/>
    </location>
</feature>
<protein>
    <submittedName>
        <fullName evidence="2">Serine hydrolase</fullName>
    </submittedName>
</protein>
<dbReference type="OrthoDB" id="5705574at2"/>
<dbReference type="SUPFAM" id="SSF56601">
    <property type="entry name" value="beta-lactamase/transpeptidase-like"/>
    <property type="match status" value="1"/>
</dbReference>
<reference evidence="2 3" key="1">
    <citation type="submission" date="2017-09" db="EMBL/GenBank/DDBJ databases">
        <title>Sphingomonas spermidinifaciens 9NM-10, whole genome shotgun sequence.</title>
        <authorList>
            <person name="Feng G."/>
            <person name="Zhu H."/>
        </authorList>
    </citation>
    <scope>NUCLEOTIDE SEQUENCE [LARGE SCALE GENOMIC DNA]</scope>
    <source>
        <strain evidence="2 3">9NM-10</strain>
    </source>
</reference>
<keyword evidence="3" id="KW-1185">Reference proteome</keyword>
<dbReference type="PANTHER" id="PTHR43283">
    <property type="entry name" value="BETA-LACTAMASE-RELATED"/>
    <property type="match status" value="1"/>
</dbReference>
<comment type="caution">
    <text evidence="2">The sequence shown here is derived from an EMBL/GenBank/DDBJ whole genome shotgun (WGS) entry which is preliminary data.</text>
</comment>
<proteinExistence type="predicted"/>